<dbReference type="NCBIfam" id="TIGR00230">
    <property type="entry name" value="sfsA"/>
    <property type="match status" value="1"/>
</dbReference>
<dbReference type="Proteomes" id="UP000187266">
    <property type="component" value="Chromosome"/>
</dbReference>
<name>A0A1U7DJ57_9RHOB</name>
<dbReference type="InterPro" id="IPR040452">
    <property type="entry name" value="SfsA_C"/>
</dbReference>
<dbReference type="GO" id="GO:0003677">
    <property type="term" value="F:DNA binding"/>
    <property type="evidence" value="ECO:0007669"/>
    <property type="project" value="InterPro"/>
</dbReference>
<keyword evidence="3" id="KW-1185">Reference proteome</keyword>
<dbReference type="EMBL" id="CP019124">
    <property type="protein sequence ID" value="APX90037.1"/>
    <property type="molecule type" value="Genomic_DNA"/>
</dbReference>
<comment type="similarity">
    <text evidence="1">Belongs to the SfsA family.</text>
</comment>
<dbReference type="OrthoDB" id="9802365at2"/>
<dbReference type="InterPro" id="IPR005224">
    <property type="entry name" value="SfsA"/>
</dbReference>
<dbReference type="RefSeq" id="WP_076980058.1">
    <property type="nucleotide sequence ID" value="NZ_CP019124.1"/>
</dbReference>
<organism evidence="2 3">
    <name type="scientific">Brevirhabdus pacifica</name>
    <dbReference type="NCBI Taxonomy" id="1267768"/>
    <lineage>
        <taxon>Bacteria</taxon>
        <taxon>Pseudomonadati</taxon>
        <taxon>Pseudomonadota</taxon>
        <taxon>Alphaproteobacteria</taxon>
        <taxon>Rhodobacterales</taxon>
        <taxon>Paracoccaceae</taxon>
        <taxon>Brevirhabdus</taxon>
    </lineage>
</organism>
<dbReference type="PANTHER" id="PTHR30545:SF2">
    <property type="entry name" value="SUGAR FERMENTATION STIMULATION PROTEIN A"/>
    <property type="match status" value="1"/>
</dbReference>
<dbReference type="Pfam" id="PF17746">
    <property type="entry name" value="SfsA_N"/>
    <property type="match status" value="1"/>
</dbReference>
<dbReference type="Pfam" id="PF03749">
    <property type="entry name" value="SfsA"/>
    <property type="match status" value="1"/>
</dbReference>
<dbReference type="STRING" id="1267768.BV394_10175"/>
<dbReference type="PANTHER" id="PTHR30545">
    <property type="entry name" value="SUGAR FERMENTATION STIMULATION PROTEIN A"/>
    <property type="match status" value="1"/>
</dbReference>
<gene>
    <name evidence="1" type="primary">sfsA</name>
    <name evidence="2" type="ORF">BV394_10175</name>
</gene>
<evidence type="ECO:0000313" key="3">
    <source>
        <dbReference type="Proteomes" id="UP000187266"/>
    </source>
</evidence>
<sequence length="245" mass="26644">MRFQTPLVRATLLRRYKRFLADIRLEDGREVTAHCPNPGAMLGLNTPGQPILVEPNDDPRRKLGWAWRLSDLGEGHWAGIDTALPNRLVAEALAQGAIPALAQYETVRPEVRYGERSRVDFLLSGGGLPDLYLEVKNVHLCRRPGLAEFPDCVTARGARHLAELGRMVAQGQRAMLLYVVQRTDCTAVELAADLDPAYAAAYFQAIGDGVEVLCHGTRISPLGITLDRALTPPTLQGSTAAGGLS</sequence>
<accession>A0A2M9DAH1</accession>
<dbReference type="HAMAP" id="MF_00095">
    <property type="entry name" value="SfsA"/>
    <property type="match status" value="1"/>
</dbReference>
<dbReference type="Gene3D" id="2.40.50.580">
    <property type="match status" value="1"/>
</dbReference>
<evidence type="ECO:0000256" key="1">
    <source>
        <dbReference type="HAMAP-Rule" id="MF_00095"/>
    </source>
</evidence>
<dbReference type="InterPro" id="IPR041465">
    <property type="entry name" value="SfsA_N"/>
</dbReference>
<dbReference type="AlphaFoldDB" id="A0A1U7DJ57"/>
<reference evidence="2 3" key="1">
    <citation type="submission" date="2017-01" db="EMBL/GenBank/DDBJ databases">
        <title>Genomic analysis of Xuhuaishuia manganoxidans DY6-4.</title>
        <authorList>
            <person name="Wang X."/>
        </authorList>
    </citation>
    <scope>NUCLEOTIDE SEQUENCE [LARGE SCALE GENOMIC DNA]</scope>
    <source>
        <strain evidence="2 3">DY6-4</strain>
    </source>
</reference>
<dbReference type="Gene3D" id="3.40.1350.60">
    <property type="match status" value="1"/>
</dbReference>
<protein>
    <recommendedName>
        <fullName evidence="1">Sugar fermentation stimulation protein homolog</fullName>
    </recommendedName>
</protein>
<evidence type="ECO:0000313" key="2">
    <source>
        <dbReference type="EMBL" id="APX90037.1"/>
    </source>
</evidence>
<proteinExistence type="inferred from homology"/>
<dbReference type="CDD" id="cd22359">
    <property type="entry name" value="SfsA-like_bacterial"/>
    <property type="match status" value="1"/>
</dbReference>
<accession>A0A1U7DJ57</accession>